<dbReference type="RefSeq" id="XP_016213258.1">
    <property type="nucleotide sequence ID" value="XM_016359119.1"/>
</dbReference>
<dbReference type="Pfam" id="PF11951">
    <property type="entry name" value="Fungal_trans_2"/>
    <property type="match status" value="1"/>
</dbReference>
<dbReference type="HOGENOM" id="CLU_008109_0_0_1"/>
<dbReference type="InterPro" id="IPR036864">
    <property type="entry name" value="Zn2-C6_fun-type_DNA-bd_sf"/>
</dbReference>
<dbReference type="GO" id="GO:0045944">
    <property type="term" value="P:positive regulation of transcription by RNA polymerase II"/>
    <property type="evidence" value="ECO:0007669"/>
    <property type="project" value="TreeGrafter"/>
</dbReference>
<dbReference type="GO" id="GO:0000981">
    <property type="term" value="F:DNA-binding transcription factor activity, RNA polymerase II-specific"/>
    <property type="evidence" value="ECO:0007669"/>
    <property type="project" value="InterPro"/>
</dbReference>
<dbReference type="GO" id="GO:0008270">
    <property type="term" value="F:zinc ion binding"/>
    <property type="evidence" value="ECO:0007669"/>
    <property type="project" value="InterPro"/>
</dbReference>
<organism evidence="5 6">
    <name type="scientific">Verruconis gallopava</name>
    <dbReference type="NCBI Taxonomy" id="253628"/>
    <lineage>
        <taxon>Eukaryota</taxon>
        <taxon>Fungi</taxon>
        <taxon>Dikarya</taxon>
        <taxon>Ascomycota</taxon>
        <taxon>Pezizomycotina</taxon>
        <taxon>Dothideomycetes</taxon>
        <taxon>Pleosporomycetidae</taxon>
        <taxon>Venturiales</taxon>
        <taxon>Sympoventuriaceae</taxon>
        <taxon>Verruconis</taxon>
    </lineage>
</organism>
<feature type="compositionally biased region" description="Polar residues" evidence="3">
    <location>
        <begin position="163"/>
        <end position="175"/>
    </location>
</feature>
<evidence type="ECO:0000313" key="5">
    <source>
        <dbReference type="EMBL" id="KIW03389.1"/>
    </source>
</evidence>
<keyword evidence="2" id="KW-0539">Nucleus</keyword>
<dbReference type="PROSITE" id="PS00463">
    <property type="entry name" value="ZN2_CY6_FUNGAL_1"/>
    <property type="match status" value="1"/>
</dbReference>
<dbReference type="Proteomes" id="UP000053259">
    <property type="component" value="Unassembled WGS sequence"/>
</dbReference>
<evidence type="ECO:0000256" key="3">
    <source>
        <dbReference type="SAM" id="MobiDB-lite"/>
    </source>
</evidence>
<evidence type="ECO:0000259" key="4">
    <source>
        <dbReference type="PROSITE" id="PS50048"/>
    </source>
</evidence>
<dbReference type="InterPro" id="IPR021858">
    <property type="entry name" value="Fun_TF"/>
</dbReference>
<dbReference type="Pfam" id="PF00172">
    <property type="entry name" value="Zn_clus"/>
    <property type="match status" value="1"/>
</dbReference>
<dbReference type="InParanoid" id="A0A0D2AW53"/>
<dbReference type="EMBL" id="KN847545">
    <property type="protein sequence ID" value="KIW03389.1"/>
    <property type="molecule type" value="Genomic_DNA"/>
</dbReference>
<dbReference type="AlphaFoldDB" id="A0A0D2AW53"/>
<dbReference type="Gene3D" id="4.10.240.10">
    <property type="entry name" value="Zn(2)-C6 fungal-type DNA-binding domain"/>
    <property type="match status" value="1"/>
</dbReference>
<feature type="compositionally biased region" description="Basic and acidic residues" evidence="3">
    <location>
        <begin position="116"/>
        <end position="130"/>
    </location>
</feature>
<dbReference type="PROSITE" id="PS50048">
    <property type="entry name" value="ZN2_CY6_FUNGAL_2"/>
    <property type="match status" value="1"/>
</dbReference>
<evidence type="ECO:0000256" key="1">
    <source>
        <dbReference type="ARBA" id="ARBA00004123"/>
    </source>
</evidence>
<dbReference type="SMART" id="SM00066">
    <property type="entry name" value="GAL4"/>
    <property type="match status" value="1"/>
</dbReference>
<feature type="domain" description="Zn(2)-C6 fungal-type" evidence="4">
    <location>
        <begin position="19"/>
        <end position="49"/>
    </location>
</feature>
<feature type="compositionally biased region" description="Polar residues" evidence="3">
    <location>
        <begin position="326"/>
        <end position="336"/>
    </location>
</feature>
<dbReference type="GeneID" id="27313569"/>
<dbReference type="VEuPathDB" id="FungiDB:PV09_05596"/>
<keyword evidence="6" id="KW-1185">Reference proteome</keyword>
<dbReference type="PANTHER" id="PTHR37534:SF43">
    <property type="entry name" value="FINGER DOMAIN PROTEIN, PUTATIVE (AFU_ORTHOLOGUE AFUA_1G01850)-RELATED"/>
    <property type="match status" value="1"/>
</dbReference>
<feature type="region of interest" description="Disordered" evidence="3">
    <location>
        <begin position="296"/>
        <end position="339"/>
    </location>
</feature>
<protein>
    <recommendedName>
        <fullName evidence="4">Zn(2)-C6 fungal-type domain-containing protein</fullName>
    </recommendedName>
</protein>
<dbReference type="SUPFAM" id="SSF57701">
    <property type="entry name" value="Zn2/Cys6 DNA-binding domain"/>
    <property type="match status" value="1"/>
</dbReference>
<dbReference type="OrthoDB" id="5229455at2759"/>
<feature type="region of interest" description="Disordered" evidence="3">
    <location>
        <begin position="163"/>
        <end position="254"/>
    </location>
</feature>
<reference evidence="5 6" key="1">
    <citation type="submission" date="2015-01" db="EMBL/GenBank/DDBJ databases">
        <title>The Genome Sequence of Ochroconis gallopava CBS43764.</title>
        <authorList>
            <consortium name="The Broad Institute Genomics Platform"/>
            <person name="Cuomo C."/>
            <person name="de Hoog S."/>
            <person name="Gorbushina A."/>
            <person name="Stielow B."/>
            <person name="Teixiera M."/>
            <person name="Abouelleil A."/>
            <person name="Chapman S.B."/>
            <person name="Priest M."/>
            <person name="Young S.K."/>
            <person name="Wortman J."/>
            <person name="Nusbaum C."/>
            <person name="Birren B."/>
        </authorList>
    </citation>
    <scope>NUCLEOTIDE SEQUENCE [LARGE SCALE GENOMIC DNA]</scope>
    <source>
        <strain evidence="5 6">CBS 43764</strain>
    </source>
</reference>
<sequence length="849" mass="94125">MPRPKKEGAPEPKRRSRTGCWPCKARKVKCGEEKPGCLNCERTGEECDYSIRLNWGGRTRNKADSFQVDSRSGTSSPSTIVFPTPEELTGHRTPSPQSHKRSSRHIRSRSSNSHHLGRDRSPVVDPDLRPSFHSHSRSQNGIADDLTRLPDIHSTLPVGLAQSMSSNVPRSNVTSAPADFRGFTFRPPPPAEYPSPSASALPSPNFSGDLPTNDSPAAMLPPFRTMPGLSSPARGQSASFAEETLSVPDHRPKRIRIGVNGEASPMTGSPLLLEQSFDVPDTRRSPNAAMLNAYSPFNGAPLTPGSSVASDEQLRGSAKVAAHQLPPSTANQSNQDPPDLRRLSVQSLLAEDRDIKPWKASQQSKYPLQSVAEETTTYGYDLGLPDLDTPRNDDLGAILPYSPPARRESVLSYLNANGEDEWDSSPFNPFSSQSKVIAFEPGGYYANPVAIKIPFSLEPLPPKLVENKMNLLYFHHFLNHTARILVPHDCSDNPFRSVLPEMALQDEDLLNLLLAYSASHRARLLHHPEPANRIAVYAKDVFPKLRHAVTTNEPTSISTLATAIMLASLEILSPGAFGFGIPWRTHLSIARQMIVARGGPDAISRADKVSYFLIRWFAFLDIIGSLSGRQRDLPLSTYYWMNDFCDSQIDCLLGFHSNCVGYLARVSYLVNTVERERIDEMGNVQESWQPSPAIVQQAEELKREIHQAREQVWKPCPYGTNENEHEAGWDALEIAATNDMFHWAALIHIDRRVLNLPLENAEVQYAVKEIVGALYKIRGGSSAEANILFPLFTAGVHAVDPYQRERVMSRLAVVETFGMTHMTKAKTLMQEVWNTGKPWESLVSDEFVG</sequence>
<dbReference type="PANTHER" id="PTHR37534">
    <property type="entry name" value="TRANSCRIPTIONAL ACTIVATOR PROTEIN UGA3"/>
    <property type="match status" value="1"/>
</dbReference>
<feature type="compositionally biased region" description="Basic residues" evidence="3">
    <location>
        <begin position="98"/>
        <end position="108"/>
    </location>
</feature>
<evidence type="ECO:0000313" key="6">
    <source>
        <dbReference type="Proteomes" id="UP000053259"/>
    </source>
</evidence>
<feature type="compositionally biased region" description="Low complexity" evidence="3">
    <location>
        <begin position="194"/>
        <end position="204"/>
    </location>
</feature>
<evidence type="ECO:0000256" key="2">
    <source>
        <dbReference type="ARBA" id="ARBA00023242"/>
    </source>
</evidence>
<comment type="subcellular location">
    <subcellularLocation>
        <location evidence="1">Nucleus</location>
    </subcellularLocation>
</comment>
<dbReference type="STRING" id="253628.A0A0D2AW53"/>
<dbReference type="CDD" id="cd00067">
    <property type="entry name" value="GAL4"/>
    <property type="match status" value="1"/>
</dbReference>
<name>A0A0D2AW53_9PEZI</name>
<dbReference type="GO" id="GO:0000976">
    <property type="term" value="F:transcription cis-regulatory region binding"/>
    <property type="evidence" value="ECO:0007669"/>
    <property type="project" value="TreeGrafter"/>
</dbReference>
<gene>
    <name evidence="5" type="ORF">PV09_05596</name>
</gene>
<dbReference type="InterPro" id="IPR001138">
    <property type="entry name" value="Zn2Cys6_DnaBD"/>
</dbReference>
<feature type="region of interest" description="Disordered" evidence="3">
    <location>
        <begin position="58"/>
        <end position="148"/>
    </location>
</feature>
<feature type="compositionally biased region" description="Polar residues" evidence="3">
    <location>
        <begin position="67"/>
        <end position="81"/>
    </location>
</feature>
<proteinExistence type="predicted"/>
<accession>A0A0D2AW53</accession>
<dbReference type="GO" id="GO:0005634">
    <property type="term" value="C:nucleus"/>
    <property type="evidence" value="ECO:0007669"/>
    <property type="project" value="UniProtKB-SubCell"/>
</dbReference>